<evidence type="ECO:0000256" key="1">
    <source>
        <dbReference type="SAM" id="MobiDB-lite"/>
    </source>
</evidence>
<reference evidence="2 3" key="1">
    <citation type="journal article" date="2018" name="PLoS Genet.">
        <title>Population sequencing reveals clonal diversity and ancestral inbreeding in the grapevine cultivar Chardonnay.</title>
        <authorList>
            <person name="Roach M.J."/>
            <person name="Johnson D.L."/>
            <person name="Bohlmann J."/>
            <person name="van Vuuren H.J."/>
            <person name="Jones S.J."/>
            <person name="Pretorius I.S."/>
            <person name="Schmidt S.A."/>
            <person name="Borneman A.R."/>
        </authorList>
    </citation>
    <scope>NUCLEOTIDE SEQUENCE [LARGE SCALE GENOMIC DNA]</scope>
    <source>
        <strain evidence="3">cv. Chardonnay</strain>
        <tissue evidence="2">Leaf</tissue>
    </source>
</reference>
<dbReference type="Proteomes" id="UP000288805">
    <property type="component" value="Unassembled WGS sequence"/>
</dbReference>
<proteinExistence type="predicted"/>
<dbReference type="EMBL" id="QGNW01000691">
    <property type="protein sequence ID" value="RVW65226.1"/>
    <property type="molecule type" value="Genomic_DNA"/>
</dbReference>
<dbReference type="AlphaFoldDB" id="A0A438FZ36"/>
<evidence type="ECO:0000313" key="2">
    <source>
        <dbReference type="EMBL" id="RVW65226.1"/>
    </source>
</evidence>
<gene>
    <name evidence="2" type="ORF">CK203_062601</name>
</gene>
<sequence>MLLIEKNFESLLEHHQAFVILAFPRFASSTFVPGEHFVLKSLHSTKLAGSLMLRQALEVASPLAKKGKTSAEKGSTSKSSLALPPATTSLSTPAAKPFVEELPFYSTGELVVILAGSTPSS</sequence>
<feature type="compositionally biased region" description="Polar residues" evidence="1">
    <location>
        <begin position="72"/>
        <end position="91"/>
    </location>
</feature>
<protein>
    <submittedName>
        <fullName evidence="2">Uncharacterized protein</fullName>
    </submittedName>
</protein>
<comment type="caution">
    <text evidence="2">The sequence shown here is derived from an EMBL/GenBank/DDBJ whole genome shotgun (WGS) entry which is preliminary data.</text>
</comment>
<name>A0A438FZ36_VITVI</name>
<organism evidence="2 3">
    <name type="scientific">Vitis vinifera</name>
    <name type="common">Grape</name>
    <dbReference type="NCBI Taxonomy" id="29760"/>
    <lineage>
        <taxon>Eukaryota</taxon>
        <taxon>Viridiplantae</taxon>
        <taxon>Streptophyta</taxon>
        <taxon>Embryophyta</taxon>
        <taxon>Tracheophyta</taxon>
        <taxon>Spermatophyta</taxon>
        <taxon>Magnoliopsida</taxon>
        <taxon>eudicotyledons</taxon>
        <taxon>Gunneridae</taxon>
        <taxon>Pentapetalae</taxon>
        <taxon>rosids</taxon>
        <taxon>Vitales</taxon>
        <taxon>Vitaceae</taxon>
        <taxon>Viteae</taxon>
        <taxon>Vitis</taxon>
    </lineage>
</organism>
<accession>A0A438FZ36</accession>
<evidence type="ECO:0000313" key="3">
    <source>
        <dbReference type="Proteomes" id="UP000288805"/>
    </source>
</evidence>
<feature type="region of interest" description="Disordered" evidence="1">
    <location>
        <begin position="63"/>
        <end position="91"/>
    </location>
</feature>